<sequence>MNRLHLSGLAIVFVALLAGCGQQEPDCKNPRNKEEKQQCAHKKATDPRITPTEKPKNWLEYHKT</sequence>
<name>A0ACC6P5A5_9BURK</name>
<comment type="caution">
    <text evidence="1">The sequence shown here is derived from an EMBL/GenBank/DDBJ whole genome shotgun (WGS) entry which is preliminary data.</text>
</comment>
<organism evidence="1 2">
    <name type="scientific">Amphibiibacter pelophylacis</name>
    <dbReference type="NCBI Taxonomy" id="1799477"/>
    <lineage>
        <taxon>Bacteria</taxon>
        <taxon>Pseudomonadati</taxon>
        <taxon>Pseudomonadota</taxon>
        <taxon>Betaproteobacteria</taxon>
        <taxon>Burkholderiales</taxon>
        <taxon>Sphaerotilaceae</taxon>
        <taxon>Amphibiibacter</taxon>
    </lineage>
</organism>
<dbReference type="EMBL" id="JAWDIE010000025">
    <property type="protein sequence ID" value="MEJ7139374.1"/>
    <property type="molecule type" value="Genomic_DNA"/>
</dbReference>
<reference evidence="1" key="1">
    <citation type="submission" date="2023-10" db="EMBL/GenBank/DDBJ databases">
        <title>Amphibacter perezi, gen. nov., sp. nov. a novel taxa of the family Comamonadaceae, class Betaproteobacteria isolated from the skin microbiota of Pelophylax perezi from different populations.</title>
        <authorList>
            <person name="Costa S."/>
            <person name="Proenca D.N."/>
            <person name="Lopes I."/>
            <person name="Morais P.V."/>
        </authorList>
    </citation>
    <scope>NUCLEOTIDE SEQUENCE</scope>
    <source>
        <strain evidence="1">SL12-8</strain>
    </source>
</reference>
<evidence type="ECO:0000313" key="2">
    <source>
        <dbReference type="Proteomes" id="UP001364695"/>
    </source>
</evidence>
<gene>
    <name evidence="1" type="ORF">RV045_13190</name>
</gene>
<evidence type="ECO:0000313" key="1">
    <source>
        <dbReference type="EMBL" id="MEJ7139374.1"/>
    </source>
</evidence>
<dbReference type="Proteomes" id="UP001364695">
    <property type="component" value="Unassembled WGS sequence"/>
</dbReference>
<proteinExistence type="predicted"/>
<protein>
    <submittedName>
        <fullName evidence="1">Uncharacterized protein</fullName>
    </submittedName>
</protein>
<accession>A0ACC6P5A5</accession>
<keyword evidence="2" id="KW-1185">Reference proteome</keyword>